<dbReference type="Proteomes" id="UP000630353">
    <property type="component" value="Unassembled WGS sequence"/>
</dbReference>
<comment type="catalytic activity">
    <reaction evidence="1">
        <text>GDP-alpha-D-mannose + H2O = alpha-D-mannose 1-phosphate + GMP + 2 H(+)</text>
        <dbReference type="Rhea" id="RHEA:27978"/>
        <dbReference type="ChEBI" id="CHEBI:15377"/>
        <dbReference type="ChEBI" id="CHEBI:15378"/>
        <dbReference type="ChEBI" id="CHEBI:57527"/>
        <dbReference type="ChEBI" id="CHEBI:58115"/>
        <dbReference type="ChEBI" id="CHEBI:58409"/>
    </reaction>
</comment>
<dbReference type="PROSITE" id="PS00893">
    <property type="entry name" value="NUDIX_BOX"/>
    <property type="match status" value="1"/>
</dbReference>
<dbReference type="InterPro" id="IPR000086">
    <property type="entry name" value="NUDIX_hydrolase_dom"/>
</dbReference>
<dbReference type="SUPFAM" id="SSF55811">
    <property type="entry name" value="Nudix"/>
    <property type="match status" value="1"/>
</dbReference>
<evidence type="ECO:0000256" key="1">
    <source>
        <dbReference type="ARBA" id="ARBA00000847"/>
    </source>
</evidence>
<accession>A0A919CSR2</accession>
<evidence type="ECO:0000256" key="4">
    <source>
        <dbReference type="ARBA" id="ARBA00016377"/>
    </source>
</evidence>
<proteinExistence type="inferred from homology"/>
<evidence type="ECO:0000256" key="2">
    <source>
        <dbReference type="ARBA" id="ARBA00001946"/>
    </source>
</evidence>
<organism evidence="9 10">
    <name type="scientific">Thalassobaculum fulvum</name>
    <dbReference type="NCBI Taxonomy" id="1633335"/>
    <lineage>
        <taxon>Bacteria</taxon>
        <taxon>Pseudomonadati</taxon>
        <taxon>Pseudomonadota</taxon>
        <taxon>Alphaproteobacteria</taxon>
        <taxon>Rhodospirillales</taxon>
        <taxon>Thalassobaculaceae</taxon>
        <taxon>Thalassobaculum</taxon>
    </lineage>
</organism>
<gene>
    <name evidence="9" type="ORF">GCM10017083_42930</name>
</gene>
<feature type="domain" description="Nudix hydrolase" evidence="8">
    <location>
        <begin position="47"/>
        <end position="186"/>
    </location>
</feature>
<dbReference type="Gene3D" id="3.90.79.10">
    <property type="entry name" value="Nucleoside Triphosphate Pyrophosphohydrolase"/>
    <property type="match status" value="1"/>
</dbReference>
<keyword evidence="10" id="KW-1185">Reference proteome</keyword>
<evidence type="ECO:0000256" key="7">
    <source>
        <dbReference type="ARBA" id="ARBA00032272"/>
    </source>
</evidence>
<dbReference type="PANTHER" id="PTHR11839:SF18">
    <property type="entry name" value="NUDIX HYDROLASE DOMAIN-CONTAINING PROTEIN"/>
    <property type="match status" value="1"/>
</dbReference>
<dbReference type="EMBL" id="BMZS01000011">
    <property type="protein sequence ID" value="GHD59160.1"/>
    <property type="molecule type" value="Genomic_DNA"/>
</dbReference>
<evidence type="ECO:0000313" key="9">
    <source>
        <dbReference type="EMBL" id="GHD59160.1"/>
    </source>
</evidence>
<reference evidence="9" key="1">
    <citation type="journal article" date="2014" name="Int. J. Syst. Evol. Microbiol.">
        <title>Complete genome sequence of Corynebacterium casei LMG S-19264T (=DSM 44701T), isolated from a smear-ripened cheese.</title>
        <authorList>
            <consortium name="US DOE Joint Genome Institute (JGI-PGF)"/>
            <person name="Walter F."/>
            <person name="Albersmeier A."/>
            <person name="Kalinowski J."/>
            <person name="Ruckert C."/>
        </authorList>
    </citation>
    <scope>NUCLEOTIDE SEQUENCE</scope>
    <source>
        <strain evidence="9">KCTC 42651</strain>
    </source>
</reference>
<comment type="caution">
    <text evidence="9">The sequence shown here is derived from an EMBL/GenBank/DDBJ whole genome shotgun (WGS) entry which is preliminary data.</text>
</comment>
<dbReference type="InterPro" id="IPR015797">
    <property type="entry name" value="NUDIX_hydrolase-like_dom_sf"/>
</dbReference>
<dbReference type="CDD" id="cd03424">
    <property type="entry name" value="NUDIX_ADPRase_Nudt5_UGPPase_Nudt14"/>
    <property type="match status" value="1"/>
</dbReference>
<reference evidence="9" key="2">
    <citation type="submission" date="2020-09" db="EMBL/GenBank/DDBJ databases">
        <authorList>
            <person name="Sun Q."/>
            <person name="Kim S."/>
        </authorList>
    </citation>
    <scope>NUCLEOTIDE SEQUENCE</scope>
    <source>
        <strain evidence="9">KCTC 42651</strain>
    </source>
</reference>
<evidence type="ECO:0000256" key="3">
    <source>
        <dbReference type="ARBA" id="ARBA00007275"/>
    </source>
</evidence>
<dbReference type="GO" id="GO:0006753">
    <property type="term" value="P:nucleoside phosphate metabolic process"/>
    <property type="evidence" value="ECO:0007669"/>
    <property type="project" value="TreeGrafter"/>
</dbReference>
<dbReference type="PANTHER" id="PTHR11839">
    <property type="entry name" value="UDP/ADP-SUGAR PYROPHOSPHATASE"/>
    <property type="match status" value="1"/>
</dbReference>
<keyword evidence="5" id="KW-0378">Hydrolase</keyword>
<evidence type="ECO:0000256" key="5">
    <source>
        <dbReference type="ARBA" id="ARBA00022801"/>
    </source>
</evidence>
<dbReference type="AlphaFoldDB" id="A0A919CSR2"/>
<evidence type="ECO:0000259" key="8">
    <source>
        <dbReference type="PROSITE" id="PS51462"/>
    </source>
</evidence>
<dbReference type="PROSITE" id="PS51462">
    <property type="entry name" value="NUDIX"/>
    <property type="match status" value="1"/>
</dbReference>
<dbReference type="RefSeq" id="WP_189993512.1">
    <property type="nucleotide sequence ID" value="NZ_BMZS01000011.1"/>
</dbReference>
<evidence type="ECO:0000313" key="10">
    <source>
        <dbReference type="Proteomes" id="UP000630353"/>
    </source>
</evidence>
<dbReference type="Pfam" id="PF00293">
    <property type="entry name" value="NUDIX"/>
    <property type="match status" value="1"/>
</dbReference>
<dbReference type="InterPro" id="IPR020084">
    <property type="entry name" value="NUDIX_hydrolase_CS"/>
</dbReference>
<dbReference type="GO" id="GO:0019693">
    <property type="term" value="P:ribose phosphate metabolic process"/>
    <property type="evidence" value="ECO:0007669"/>
    <property type="project" value="TreeGrafter"/>
</dbReference>
<sequence length="209" mass="22621">MSGGGQDGGDGTGPVRPRPWTVESSRIEYQDRFLTHRMDRCITERGNVLDPFHILEFKGWCHAVALTPAGELVLVEEYRHGGGAVVRGLPAGTVEPGEDPAATVARELTEETGYVADTWIELPVMWANPATQTNRAYTYLALDARPTGTRNLDPGETIAVVLKPAAEAFRELMAGGWCTTSLHVASLLMAREYARAHAAEDPRLAPLAG</sequence>
<protein>
    <recommendedName>
        <fullName evidence="4">GDP-mannose pyrophosphatase</fullName>
    </recommendedName>
    <alternativeName>
        <fullName evidence="6">GDP-mannose hydrolase</fullName>
    </alternativeName>
    <alternativeName>
        <fullName evidence="7">GDPMK</fullName>
    </alternativeName>
</protein>
<evidence type="ECO:0000256" key="6">
    <source>
        <dbReference type="ARBA" id="ARBA00032162"/>
    </source>
</evidence>
<dbReference type="GO" id="GO:0016787">
    <property type="term" value="F:hydrolase activity"/>
    <property type="evidence" value="ECO:0007669"/>
    <property type="project" value="UniProtKB-KW"/>
</dbReference>
<name>A0A919CSR2_9PROT</name>
<comment type="similarity">
    <text evidence="3">Belongs to the Nudix hydrolase family. NudK subfamily.</text>
</comment>
<comment type="cofactor">
    <cofactor evidence="2">
        <name>Mg(2+)</name>
        <dbReference type="ChEBI" id="CHEBI:18420"/>
    </cofactor>
</comment>